<evidence type="ECO:0000313" key="16">
    <source>
        <dbReference type="Proteomes" id="UP000504603"/>
    </source>
</evidence>
<dbReference type="PANTHER" id="PTHR21022:SF20">
    <property type="entry name" value="AROGENATE DEHYDRATASE_PREPHENATE DEHYDRATASE 1, CHLOROPLASTIC"/>
    <property type="match status" value="1"/>
</dbReference>
<dbReference type="SUPFAM" id="SSF53850">
    <property type="entry name" value="Periplasmic binding protein-like II"/>
    <property type="match status" value="1"/>
</dbReference>
<keyword evidence="7 12" id="KW-0057">Aromatic amino acid biosynthesis</keyword>
<dbReference type="Gene3D" id="3.40.190.10">
    <property type="entry name" value="Periplasmic binding protein-like II"/>
    <property type="match status" value="2"/>
</dbReference>
<protein>
    <recommendedName>
        <fullName evidence="12">Arogenate dehydratase</fullName>
        <ecNumber evidence="12">4.2.1.91</ecNumber>
    </recommendedName>
</protein>
<dbReference type="OrthoDB" id="2414662at2759"/>
<dbReference type="FunFam" id="3.40.190.10:FF:000028">
    <property type="entry name" value="Arogenate dehydratase"/>
    <property type="match status" value="1"/>
</dbReference>
<comment type="subcellular location">
    <subcellularLocation>
        <location evidence="1 12">Plastid</location>
        <location evidence="1 12">Chloroplast stroma</location>
    </subcellularLocation>
</comment>
<dbReference type="InterPro" id="IPR002912">
    <property type="entry name" value="ACT_dom"/>
</dbReference>
<evidence type="ECO:0000256" key="6">
    <source>
        <dbReference type="ARBA" id="ARBA00022946"/>
    </source>
</evidence>
<evidence type="ECO:0000256" key="8">
    <source>
        <dbReference type="ARBA" id="ARBA00023222"/>
    </source>
</evidence>
<proteinExistence type="predicted"/>
<organism evidence="16 17">
    <name type="scientific">Momordica charantia</name>
    <name type="common">Bitter gourd</name>
    <name type="synonym">Balsam pear</name>
    <dbReference type="NCBI Taxonomy" id="3673"/>
    <lineage>
        <taxon>Eukaryota</taxon>
        <taxon>Viridiplantae</taxon>
        <taxon>Streptophyta</taxon>
        <taxon>Embryophyta</taxon>
        <taxon>Tracheophyta</taxon>
        <taxon>Spermatophyta</taxon>
        <taxon>Magnoliopsida</taxon>
        <taxon>eudicotyledons</taxon>
        <taxon>Gunneridae</taxon>
        <taxon>Pentapetalae</taxon>
        <taxon>rosids</taxon>
        <taxon>fabids</taxon>
        <taxon>Cucurbitales</taxon>
        <taxon>Cucurbitaceae</taxon>
        <taxon>Momordiceae</taxon>
        <taxon>Momordica</taxon>
    </lineage>
</organism>
<dbReference type="GO" id="GO:0047769">
    <property type="term" value="F:arogenate dehydratase activity"/>
    <property type="evidence" value="ECO:0007669"/>
    <property type="project" value="UniProtKB-UniRule"/>
</dbReference>
<sequence>MALKAGPFQGCARTSSLLVAISDSGSGCARNSLNWRNDFVRLRKWESCRMEVLAQRAITPVEGEKPGVDSSQTINRTPDKEPRGSRKDLSILPKPLSATDLHSPNDGSKVRVAYQGLPGAYSEIAAMKAYPKCETVPCDDFEAAFKAVELWLVEKAVLPIENSVGGSIHRNYDLLLRHRLHIAGEVQLQVNHCLLALQGVRKEELKNVLSHPHALDQCETSLSALGVLRISSEDTAMAAQMVASSGKRDTGAIASARAAEIYGLDILAENVQDDDNNITRFLILSREPVIPGTDKLYKTSIVFTLEEGPGVLFKALAVFSLREINLTKIESRPQRQRPLRVVDDSNEGRAKYFDYLFYIDFEASMMDPRAQCAMAHLQEFARFLRVLGCYPVDIV</sequence>
<dbReference type="GO" id="GO:0004664">
    <property type="term" value="F:prephenate dehydratase activity"/>
    <property type="evidence" value="ECO:0007669"/>
    <property type="project" value="UniProtKB-EC"/>
</dbReference>
<evidence type="ECO:0000256" key="2">
    <source>
        <dbReference type="ARBA" id="ARBA00004929"/>
    </source>
</evidence>
<dbReference type="SUPFAM" id="SSF55021">
    <property type="entry name" value="ACT-like"/>
    <property type="match status" value="1"/>
</dbReference>
<dbReference type="NCBIfam" id="NF008865">
    <property type="entry name" value="PRK11898.1"/>
    <property type="match status" value="1"/>
</dbReference>
<dbReference type="AlphaFoldDB" id="A0A6J1CLM6"/>
<accession>A0A6J1CLM6</accession>
<evidence type="ECO:0000259" key="15">
    <source>
        <dbReference type="PROSITE" id="PS51671"/>
    </source>
</evidence>
<evidence type="ECO:0000256" key="3">
    <source>
        <dbReference type="ARBA" id="ARBA00022528"/>
    </source>
</evidence>
<dbReference type="Proteomes" id="UP000504603">
    <property type="component" value="Unplaced"/>
</dbReference>
<evidence type="ECO:0000256" key="11">
    <source>
        <dbReference type="ARBA" id="ARBA00052579"/>
    </source>
</evidence>
<dbReference type="Pfam" id="PF00800">
    <property type="entry name" value="PDT"/>
    <property type="match status" value="1"/>
</dbReference>
<evidence type="ECO:0000256" key="1">
    <source>
        <dbReference type="ARBA" id="ARBA00004470"/>
    </source>
</evidence>
<evidence type="ECO:0000256" key="12">
    <source>
        <dbReference type="RuleBase" id="RU363004"/>
    </source>
</evidence>
<dbReference type="GeneID" id="111012409"/>
<feature type="domain" description="Prephenate dehydratase" evidence="14">
    <location>
        <begin position="111"/>
        <end position="286"/>
    </location>
</feature>
<dbReference type="PROSITE" id="PS00858">
    <property type="entry name" value="PREPHENATE_DEHYDR_2"/>
    <property type="match status" value="1"/>
</dbReference>
<dbReference type="RefSeq" id="XP_022142246.1">
    <property type="nucleotide sequence ID" value="XM_022286554.1"/>
</dbReference>
<dbReference type="CDD" id="cd13631">
    <property type="entry name" value="PBP2_Ct-PDT_like"/>
    <property type="match status" value="1"/>
</dbReference>
<comment type="catalytic activity">
    <reaction evidence="11">
        <text>prephenate + H(+) = 3-phenylpyruvate + CO2 + H2O</text>
        <dbReference type="Rhea" id="RHEA:21648"/>
        <dbReference type="ChEBI" id="CHEBI:15377"/>
        <dbReference type="ChEBI" id="CHEBI:15378"/>
        <dbReference type="ChEBI" id="CHEBI:16526"/>
        <dbReference type="ChEBI" id="CHEBI:18005"/>
        <dbReference type="ChEBI" id="CHEBI:29934"/>
        <dbReference type="EC" id="4.2.1.51"/>
    </reaction>
    <physiologicalReaction direction="left-to-right" evidence="11">
        <dbReference type="Rhea" id="RHEA:21649"/>
    </physiologicalReaction>
</comment>
<evidence type="ECO:0000256" key="7">
    <source>
        <dbReference type="ARBA" id="ARBA00023141"/>
    </source>
</evidence>
<dbReference type="PROSITE" id="PS51171">
    <property type="entry name" value="PREPHENATE_DEHYDR_3"/>
    <property type="match status" value="1"/>
</dbReference>
<keyword evidence="6 12" id="KW-0809">Transit peptide</keyword>
<dbReference type="FunFam" id="3.30.70.260:FF:000028">
    <property type="entry name" value="Arogenate dehydratase"/>
    <property type="match status" value="1"/>
</dbReference>
<comment type="function">
    <text evidence="12">Converts the prephenate produced from the shikimate-chorismate pathway into phenylalanine.</text>
</comment>
<dbReference type="PROSITE" id="PS00857">
    <property type="entry name" value="PREPHENATE_DEHYDR_1"/>
    <property type="match status" value="1"/>
</dbReference>
<keyword evidence="9 12" id="KW-0456">Lyase</keyword>
<keyword evidence="3 12" id="KW-0150">Chloroplast</keyword>
<feature type="compositionally biased region" description="Basic and acidic residues" evidence="13">
    <location>
        <begin position="77"/>
        <end position="89"/>
    </location>
</feature>
<keyword evidence="4 12" id="KW-0028">Amino-acid biosynthesis</keyword>
<evidence type="ECO:0000256" key="9">
    <source>
        <dbReference type="ARBA" id="ARBA00023239"/>
    </source>
</evidence>
<dbReference type="CDD" id="cd04905">
    <property type="entry name" value="ACT_CM-PDT"/>
    <property type="match status" value="1"/>
</dbReference>
<reference evidence="17" key="1">
    <citation type="submission" date="2025-08" db="UniProtKB">
        <authorList>
            <consortium name="RefSeq"/>
        </authorList>
    </citation>
    <scope>IDENTIFICATION</scope>
    <source>
        <strain evidence="17">OHB3-1</strain>
    </source>
</reference>
<comment type="catalytic activity">
    <reaction evidence="10">
        <text>L-arogenate + H(+) = L-phenylalanine + CO2 + H2O</text>
        <dbReference type="Rhea" id="RHEA:12536"/>
        <dbReference type="ChEBI" id="CHEBI:15377"/>
        <dbReference type="ChEBI" id="CHEBI:15378"/>
        <dbReference type="ChEBI" id="CHEBI:16526"/>
        <dbReference type="ChEBI" id="CHEBI:58095"/>
        <dbReference type="ChEBI" id="CHEBI:58180"/>
        <dbReference type="EC" id="4.2.1.91"/>
    </reaction>
    <physiologicalReaction direction="left-to-right" evidence="10">
        <dbReference type="Rhea" id="RHEA:12537"/>
    </physiologicalReaction>
</comment>
<dbReference type="Gene3D" id="3.30.70.260">
    <property type="match status" value="1"/>
</dbReference>
<name>A0A6J1CLM6_MOMCH</name>
<dbReference type="EC" id="4.2.1.91" evidence="12"/>
<dbReference type="PANTHER" id="PTHR21022">
    <property type="entry name" value="PREPHENATE DEHYDRATASE P PROTEIN"/>
    <property type="match status" value="1"/>
</dbReference>
<keyword evidence="8 12" id="KW-0584">Phenylalanine biosynthesis</keyword>
<keyword evidence="5 12" id="KW-0934">Plastid</keyword>
<evidence type="ECO:0000256" key="4">
    <source>
        <dbReference type="ARBA" id="ARBA00022605"/>
    </source>
</evidence>
<evidence type="ECO:0000259" key="14">
    <source>
        <dbReference type="PROSITE" id="PS51171"/>
    </source>
</evidence>
<evidence type="ECO:0000313" key="17">
    <source>
        <dbReference type="RefSeq" id="XP_022142246.1"/>
    </source>
</evidence>
<evidence type="ECO:0000256" key="5">
    <source>
        <dbReference type="ARBA" id="ARBA00022640"/>
    </source>
</evidence>
<comment type="pathway">
    <text evidence="2 12">Amino-acid biosynthesis; L-phenylalanine biosynthesis; L-phenylalanine from L-arogenate: step 1/1.</text>
</comment>
<gene>
    <name evidence="17" type="primary">LOC111012409</name>
</gene>
<dbReference type="FunFam" id="3.40.190.10:FF:000031">
    <property type="entry name" value="Arogenate dehydratase"/>
    <property type="match status" value="1"/>
</dbReference>
<evidence type="ECO:0000256" key="10">
    <source>
        <dbReference type="ARBA" id="ARBA00050723"/>
    </source>
</evidence>
<dbReference type="GO" id="GO:0009570">
    <property type="term" value="C:chloroplast stroma"/>
    <property type="evidence" value="ECO:0007669"/>
    <property type="project" value="UniProtKB-SubCell"/>
</dbReference>
<feature type="region of interest" description="Disordered" evidence="13">
    <location>
        <begin position="61"/>
        <end position="104"/>
    </location>
</feature>
<dbReference type="KEGG" id="mcha:111012409"/>
<dbReference type="UniPathway" id="UPA00121">
    <property type="reaction ID" value="UER00344"/>
</dbReference>
<feature type="domain" description="ACT" evidence="15">
    <location>
        <begin position="300"/>
        <end position="391"/>
    </location>
</feature>
<dbReference type="GO" id="GO:0009094">
    <property type="term" value="P:L-phenylalanine biosynthetic process"/>
    <property type="evidence" value="ECO:0007669"/>
    <property type="project" value="UniProtKB-UniPathway"/>
</dbReference>
<dbReference type="InterPro" id="IPR018528">
    <property type="entry name" value="Preph_deHydtase_CS"/>
</dbReference>
<keyword evidence="16" id="KW-1185">Reference proteome</keyword>
<dbReference type="PROSITE" id="PS51671">
    <property type="entry name" value="ACT"/>
    <property type="match status" value="1"/>
</dbReference>
<evidence type="ECO:0000256" key="13">
    <source>
        <dbReference type="SAM" id="MobiDB-lite"/>
    </source>
</evidence>
<dbReference type="InterPro" id="IPR045865">
    <property type="entry name" value="ACT-like_dom_sf"/>
</dbReference>
<dbReference type="InterPro" id="IPR001086">
    <property type="entry name" value="Preph_deHydtase"/>
</dbReference>